<proteinExistence type="predicted"/>
<name>A0A2P6Q1H5_ROSCH</name>
<protein>
    <submittedName>
        <fullName evidence="1">Uncharacterized protein</fullName>
    </submittedName>
</protein>
<accession>A0A2P6Q1H5</accession>
<dbReference type="Gramene" id="PRQ28050">
    <property type="protein sequence ID" value="PRQ28050"/>
    <property type="gene ID" value="RchiOBHm_Chr6g0311861"/>
</dbReference>
<dbReference type="Proteomes" id="UP000238479">
    <property type="component" value="Chromosome 6"/>
</dbReference>
<dbReference type="AlphaFoldDB" id="A0A2P6Q1H5"/>
<dbReference type="EMBL" id="PDCK01000044">
    <property type="protein sequence ID" value="PRQ28050.1"/>
    <property type="molecule type" value="Genomic_DNA"/>
</dbReference>
<evidence type="ECO:0000313" key="1">
    <source>
        <dbReference type="EMBL" id="PRQ28050.1"/>
    </source>
</evidence>
<reference evidence="1 2" key="1">
    <citation type="journal article" date="2018" name="Nat. Genet.">
        <title>The Rosa genome provides new insights in the design of modern roses.</title>
        <authorList>
            <person name="Bendahmane M."/>
        </authorList>
    </citation>
    <scope>NUCLEOTIDE SEQUENCE [LARGE SCALE GENOMIC DNA]</scope>
    <source>
        <strain evidence="2">cv. Old Blush</strain>
    </source>
</reference>
<sequence length="78" mass="8964">MKPNARSPTIQVQLKSPRGQNLEASIKVFRQQIDHIHLSQKTLSSFPMNATTWWTAPSRSARACLNSFVSSRRRERAR</sequence>
<keyword evidence="2" id="KW-1185">Reference proteome</keyword>
<evidence type="ECO:0000313" key="2">
    <source>
        <dbReference type="Proteomes" id="UP000238479"/>
    </source>
</evidence>
<comment type="caution">
    <text evidence="1">The sequence shown here is derived from an EMBL/GenBank/DDBJ whole genome shotgun (WGS) entry which is preliminary data.</text>
</comment>
<gene>
    <name evidence="1" type="ORF">RchiOBHm_Chr6g0311861</name>
</gene>
<organism evidence="1 2">
    <name type="scientific">Rosa chinensis</name>
    <name type="common">China rose</name>
    <dbReference type="NCBI Taxonomy" id="74649"/>
    <lineage>
        <taxon>Eukaryota</taxon>
        <taxon>Viridiplantae</taxon>
        <taxon>Streptophyta</taxon>
        <taxon>Embryophyta</taxon>
        <taxon>Tracheophyta</taxon>
        <taxon>Spermatophyta</taxon>
        <taxon>Magnoliopsida</taxon>
        <taxon>eudicotyledons</taxon>
        <taxon>Gunneridae</taxon>
        <taxon>Pentapetalae</taxon>
        <taxon>rosids</taxon>
        <taxon>fabids</taxon>
        <taxon>Rosales</taxon>
        <taxon>Rosaceae</taxon>
        <taxon>Rosoideae</taxon>
        <taxon>Rosoideae incertae sedis</taxon>
        <taxon>Rosa</taxon>
    </lineage>
</organism>